<protein>
    <recommendedName>
        <fullName evidence="4">Guanylate kinase-like domain-containing protein</fullName>
    </recommendedName>
</protein>
<dbReference type="Gene3D" id="3.40.50.300">
    <property type="entry name" value="P-loop containing nucleotide triphosphate hydrolases"/>
    <property type="match status" value="1"/>
</dbReference>
<reference evidence="6" key="1">
    <citation type="submission" date="2011-05" db="EMBL/GenBank/DDBJ databases">
        <authorList>
            <person name="Richards S.R."/>
            <person name="Qu J."/>
            <person name="Jiang H."/>
            <person name="Jhangiani S.N."/>
            <person name="Agravi P."/>
            <person name="Goodspeed R."/>
            <person name="Gross S."/>
            <person name="Mandapat C."/>
            <person name="Jackson L."/>
            <person name="Mathew T."/>
            <person name="Pu L."/>
            <person name="Thornton R."/>
            <person name="Saada N."/>
            <person name="Wilczek-Boney K.B."/>
            <person name="Lee S."/>
            <person name="Kovar C."/>
            <person name="Wu Y."/>
            <person name="Scherer S.E."/>
            <person name="Worley K.C."/>
            <person name="Muzny D.M."/>
            <person name="Gibbs R."/>
        </authorList>
    </citation>
    <scope>NUCLEOTIDE SEQUENCE</scope>
    <source>
        <strain evidence="6">Brora</strain>
    </source>
</reference>
<evidence type="ECO:0000313" key="6">
    <source>
        <dbReference type="Proteomes" id="UP000014500"/>
    </source>
</evidence>
<evidence type="ECO:0000313" key="5">
    <source>
        <dbReference type="EnsemblMetazoa" id="SMAR009346-PA"/>
    </source>
</evidence>
<reference evidence="5" key="2">
    <citation type="submission" date="2015-02" db="UniProtKB">
        <authorList>
            <consortium name="EnsemblMetazoa"/>
        </authorList>
    </citation>
    <scope>IDENTIFICATION</scope>
</reference>
<evidence type="ECO:0000259" key="4">
    <source>
        <dbReference type="PROSITE" id="PS50052"/>
    </source>
</evidence>
<dbReference type="EMBL" id="JH431885">
    <property type="status" value="NOT_ANNOTATED_CDS"/>
    <property type="molecule type" value="Genomic_DNA"/>
</dbReference>
<comment type="similarity">
    <text evidence="1">Belongs to the guanylate kinase family.</text>
</comment>
<keyword evidence="2" id="KW-0808">Transferase</keyword>
<dbReference type="SUPFAM" id="SSF52540">
    <property type="entry name" value="P-loop containing nucleoside triphosphate hydrolases"/>
    <property type="match status" value="1"/>
</dbReference>
<accession>T1J6S1</accession>
<dbReference type="PhylomeDB" id="T1J6S1"/>
<name>T1J6S1_STRMM</name>
<evidence type="ECO:0000256" key="2">
    <source>
        <dbReference type="ARBA" id="ARBA00022679"/>
    </source>
</evidence>
<dbReference type="HOGENOM" id="CLU_001715_0_4_1"/>
<organism evidence="5 6">
    <name type="scientific">Strigamia maritima</name>
    <name type="common">European centipede</name>
    <name type="synonym">Geophilus maritimus</name>
    <dbReference type="NCBI Taxonomy" id="126957"/>
    <lineage>
        <taxon>Eukaryota</taxon>
        <taxon>Metazoa</taxon>
        <taxon>Ecdysozoa</taxon>
        <taxon>Arthropoda</taxon>
        <taxon>Myriapoda</taxon>
        <taxon>Chilopoda</taxon>
        <taxon>Pleurostigmophora</taxon>
        <taxon>Geophilomorpha</taxon>
        <taxon>Linotaeniidae</taxon>
        <taxon>Strigamia</taxon>
    </lineage>
</organism>
<dbReference type="OMA" id="DINGCDV"/>
<dbReference type="PROSITE" id="PS50052">
    <property type="entry name" value="GUANYLATE_KINASE_2"/>
    <property type="match status" value="1"/>
</dbReference>
<dbReference type="STRING" id="126957.T1J6S1"/>
<dbReference type="InterPro" id="IPR027417">
    <property type="entry name" value="P-loop_NTPase"/>
</dbReference>
<dbReference type="AlphaFoldDB" id="T1J6S1"/>
<dbReference type="eggNOG" id="KOG0707">
    <property type="taxonomic scope" value="Eukaryota"/>
</dbReference>
<dbReference type="InterPro" id="IPR008145">
    <property type="entry name" value="GK/Ca_channel_bsu"/>
</dbReference>
<evidence type="ECO:0000256" key="1">
    <source>
        <dbReference type="ARBA" id="ARBA00005790"/>
    </source>
</evidence>
<dbReference type="PROSITE" id="PS00856">
    <property type="entry name" value="GUANYLATE_KINASE_1"/>
    <property type="match status" value="1"/>
</dbReference>
<dbReference type="GO" id="GO:0004385">
    <property type="term" value="F:GMP kinase activity"/>
    <property type="evidence" value="ECO:0007669"/>
    <property type="project" value="TreeGrafter"/>
</dbReference>
<dbReference type="GO" id="GO:0005829">
    <property type="term" value="C:cytosol"/>
    <property type="evidence" value="ECO:0007669"/>
    <property type="project" value="TreeGrafter"/>
</dbReference>
<feature type="domain" description="Guanylate kinase-like" evidence="4">
    <location>
        <begin position="1"/>
        <end position="109"/>
    </location>
</feature>
<dbReference type="InterPro" id="IPR020590">
    <property type="entry name" value="Guanylate_kinase_CS"/>
</dbReference>
<dbReference type="CDD" id="cd00071">
    <property type="entry name" value="GMPK"/>
    <property type="match status" value="1"/>
</dbReference>
<dbReference type="EnsemblMetazoa" id="SMAR009346-RA">
    <property type="protein sequence ID" value="SMAR009346-PA"/>
    <property type="gene ID" value="SMAR009346"/>
</dbReference>
<keyword evidence="3" id="KW-0418">Kinase</keyword>
<sequence length="109" mass="12263">MNRLVDEFPHLIAHSVSHTTRASRPNEIDGRDYHFVDDAMMQAIIRSGQLLEYMTFVGNTYATTKSTVDDILKSGKICLLTVDINGCDVIRKTYKGAKLVFIMPPSKND</sequence>
<keyword evidence="6" id="KW-1185">Reference proteome</keyword>
<proteinExistence type="inferred from homology"/>
<dbReference type="InterPro" id="IPR008144">
    <property type="entry name" value="Guanylate_kin-like_dom"/>
</dbReference>
<dbReference type="Pfam" id="PF00625">
    <property type="entry name" value="Guanylate_kin"/>
    <property type="match status" value="1"/>
</dbReference>
<dbReference type="PANTHER" id="PTHR23117:SF13">
    <property type="entry name" value="GUANYLATE KINASE"/>
    <property type="match status" value="1"/>
</dbReference>
<dbReference type="SMART" id="SM00072">
    <property type="entry name" value="GuKc"/>
    <property type="match status" value="1"/>
</dbReference>
<dbReference type="PANTHER" id="PTHR23117">
    <property type="entry name" value="GUANYLATE KINASE-RELATED"/>
    <property type="match status" value="1"/>
</dbReference>
<evidence type="ECO:0000256" key="3">
    <source>
        <dbReference type="ARBA" id="ARBA00022777"/>
    </source>
</evidence>
<dbReference type="Proteomes" id="UP000014500">
    <property type="component" value="Unassembled WGS sequence"/>
</dbReference>